<evidence type="ECO:0000313" key="7">
    <source>
        <dbReference type="EMBL" id="ABB27877.1"/>
    </source>
</evidence>
<dbReference type="NCBIfam" id="TIGR00374">
    <property type="entry name" value="flippase-like domain"/>
    <property type="match status" value="1"/>
</dbReference>
<dbReference type="HOGENOM" id="CLU_048072_2_2_10"/>
<feature type="transmembrane region" description="Helical" evidence="6">
    <location>
        <begin position="154"/>
        <end position="173"/>
    </location>
</feature>
<accession>Q3ASZ8</accession>
<reference evidence="7" key="1">
    <citation type="submission" date="2005-08" db="EMBL/GenBank/DDBJ databases">
        <title>Complete sequence of Chlorobium chlorochromatii CaD3.</title>
        <authorList>
            <person name="Copeland A."/>
            <person name="Lucas S."/>
            <person name="Lapidus A."/>
            <person name="Barry K."/>
            <person name="Detter J.C."/>
            <person name="Glavina T."/>
            <person name="Hammon N."/>
            <person name="Israni S."/>
            <person name="Pitluck S."/>
            <person name="Bryant D."/>
            <person name="Schmutz J."/>
            <person name="Larimer F."/>
            <person name="Land M."/>
            <person name="Kyrpides N."/>
            <person name="Ivanova N."/>
            <person name="Richardson P."/>
        </authorList>
    </citation>
    <scope>NUCLEOTIDE SEQUENCE [LARGE SCALE GENOMIC DNA]</scope>
    <source>
        <strain evidence="7">CaD3</strain>
    </source>
</reference>
<keyword evidence="2" id="KW-1003">Cell membrane</keyword>
<evidence type="ECO:0000256" key="6">
    <source>
        <dbReference type="SAM" id="Phobius"/>
    </source>
</evidence>
<feature type="transmembrane region" description="Helical" evidence="6">
    <location>
        <begin position="127"/>
        <end position="147"/>
    </location>
</feature>
<feature type="transmembrane region" description="Helical" evidence="6">
    <location>
        <begin position="87"/>
        <end position="107"/>
    </location>
</feature>
<dbReference type="PANTHER" id="PTHR40277:SF1">
    <property type="entry name" value="BLL5419 PROTEIN"/>
    <property type="match status" value="1"/>
</dbReference>
<dbReference type="PANTHER" id="PTHR40277">
    <property type="entry name" value="BLL5419 PROTEIN"/>
    <property type="match status" value="1"/>
</dbReference>
<dbReference type="InterPro" id="IPR022791">
    <property type="entry name" value="L-PG_synthase/AglD"/>
</dbReference>
<feature type="transmembrane region" description="Helical" evidence="6">
    <location>
        <begin position="222"/>
        <end position="244"/>
    </location>
</feature>
<feature type="transmembrane region" description="Helical" evidence="6">
    <location>
        <begin position="12"/>
        <end position="30"/>
    </location>
</feature>
<proteinExistence type="predicted"/>
<gene>
    <name evidence="7" type="ordered locus">Cag_0604</name>
</gene>
<sequence>MLAKIKLTPKQLLKPLLQIVVTAIALYVVFQKIDIAQLTTLIRTAHPLYLLCALLFFNLSKVINAFRLNRMFKAIGIELSTTYSLKLYYLGMFYNLFLPGGVGGDGYKVYILQKNYGIRMLNVFHAVLWDRIGGIFALTVLALALLLPSNFATLYPMLIPWAWGGLLLLYPIAWLVNKLFYKQFLHLFAVTSFDSMLVQVTQTIAAWFILEAMNLPAHHIDYLAIFLLSSVATILPITVGGAGAREITFLYLLNVVELNTNPGVALSLIFFVISAISSLAGILSRIKHEKADVVQ</sequence>
<keyword evidence="5 6" id="KW-0472">Membrane</keyword>
<dbReference type="Pfam" id="PF03706">
    <property type="entry name" value="LPG_synthase_TM"/>
    <property type="match status" value="1"/>
</dbReference>
<organism evidence="7">
    <name type="scientific">Chlorobium chlorochromatii (strain CaD3)</name>
    <dbReference type="NCBI Taxonomy" id="340177"/>
    <lineage>
        <taxon>Bacteria</taxon>
        <taxon>Pseudomonadati</taxon>
        <taxon>Chlorobiota</taxon>
        <taxon>Chlorobiia</taxon>
        <taxon>Chlorobiales</taxon>
        <taxon>Chlorobiaceae</taxon>
        <taxon>Chlorobium/Pelodictyon group</taxon>
        <taxon>Chlorobium</taxon>
    </lineage>
</organism>
<name>Q3ASZ8_CHLCH</name>
<evidence type="ECO:0000256" key="3">
    <source>
        <dbReference type="ARBA" id="ARBA00022692"/>
    </source>
</evidence>
<dbReference type="AlphaFoldDB" id="Q3ASZ8"/>
<evidence type="ECO:0000256" key="1">
    <source>
        <dbReference type="ARBA" id="ARBA00004651"/>
    </source>
</evidence>
<evidence type="ECO:0000256" key="2">
    <source>
        <dbReference type="ARBA" id="ARBA00022475"/>
    </source>
</evidence>
<dbReference type="eggNOG" id="COG0392">
    <property type="taxonomic scope" value="Bacteria"/>
</dbReference>
<feature type="transmembrane region" description="Helical" evidence="6">
    <location>
        <begin position="185"/>
        <end position="210"/>
    </location>
</feature>
<dbReference type="STRING" id="340177.Cag_0604"/>
<keyword evidence="4 6" id="KW-1133">Transmembrane helix</keyword>
<evidence type="ECO:0000256" key="4">
    <source>
        <dbReference type="ARBA" id="ARBA00022989"/>
    </source>
</evidence>
<dbReference type="EMBL" id="CP000108">
    <property type="protein sequence ID" value="ABB27877.1"/>
    <property type="molecule type" value="Genomic_DNA"/>
</dbReference>
<dbReference type="GO" id="GO:0005886">
    <property type="term" value="C:plasma membrane"/>
    <property type="evidence" value="ECO:0007669"/>
    <property type="project" value="UniProtKB-SubCell"/>
</dbReference>
<keyword evidence="3 6" id="KW-0812">Transmembrane</keyword>
<comment type="subcellular location">
    <subcellularLocation>
        <location evidence="1">Cell membrane</location>
        <topology evidence="1">Multi-pass membrane protein</topology>
    </subcellularLocation>
</comment>
<dbReference type="KEGG" id="cch:Cag_0604"/>
<feature type="transmembrane region" description="Helical" evidence="6">
    <location>
        <begin position="46"/>
        <end position="66"/>
    </location>
</feature>
<protein>
    <recommendedName>
        <fullName evidence="8">Integral membrane protein</fullName>
    </recommendedName>
</protein>
<feature type="transmembrane region" description="Helical" evidence="6">
    <location>
        <begin position="264"/>
        <end position="283"/>
    </location>
</feature>
<evidence type="ECO:0008006" key="8">
    <source>
        <dbReference type="Google" id="ProtNLM"/>
    </source>
</evidence>
<evidence type="ECO:0000256" key="5">
    <source>
        <dbReference type="ARBA" id="ARBA00023136"/>
    </source>
</evidence>